<evidence type="ECO:0000313" key="3">
    <source>
        <dbReference type="Proteomes" id="UP000695562"/>
    </source>
</evidence>
<dbReference type="EMBL" id="AJWJ01000795">
    <property type="protein sequence ID" value="KAF2068929.1"/>
    <property type="molecule type" value="Genomic_DNA"/>
</dbReference>
<comment type="caution">
    <text evidence="2">The sequence shown here is derived from an EMBL/GenBank/DDBJ whole genome shotgun (WGS) entry which is preliminary data.</text>
</comment>
<proteinExistence type="predicted"/>
<dbReference type="AlphaFoldDB" id="A0A8J4PLS5"/>
<evidence type="ECO:0000256" key="1">
    <source>
        <dbReference type="SAM" id="MobiDB-lite"/>
    </source>
</evidence>
<gene>
    <name evidence="2" type="ORF">CYY_009751</name>
</gene>
<name>A0A8J4PLS5_9MYCE</name>
<sequence length="228" mass="24672">MNVFPVLNDLALGLHPPPPPQANPQQPTPQELNQAREFVKSIKKQRSATGDAIITDGEYNDVLRWKNKSIQNEQGPPDWFTPVVIAAVNDAVNTAVNTAVTAAINAAVNDAVKTAVGPAVTAAINAAIEPVANAINAIQNQLNQLQHNERAQKQNSMAVHPDSPLTPIHNTNNEPPPHFPATRSQFLSISAAEANEFLTHYGLPHHGNIARKIDILSSFINLPHTFQN</sequence>
<feature type="region of interest" description="Disordered" evidence="1">
    <location>
        <begin position="148"/>
        <end position="182"/>
    </location>
</feature>
<accession>A0A8J4PLS5</accession>
<evidence type="ECO:0000313" key="2">
    <source>
        <dbReference type="EMBL" id="KAF2068929.1"/>
    </source>
</evidence>
<dbReference type="Proteomes" id="UP000695562">
    <property type="component" value="Unassembled WGS sequence"/>
</dbReference>
<feature type="region of interest" description="Disordered" evidence="1">
    <location>
        <begin position="11"/>
        <end position="30"/>
    </location>
</feature>
<reference evidence="2" key="1">
    <citation type="submission" date="2020-01" db="EMBL/GenBank/DDBJ databases">
        <title>Development of genomics and gene disruption for Polysphondylium violaceum indicates a role for the polyketide synthase stlB in stalk morphogenesis.</title>
        <authorList>
            <person name="Narita B."/>
            <person name="Kawabe Y."/>
            <person name="Kin K."/>
            <person name="Saito T."/>
            <person name="Gibbs R."/>
            <person name="Kuspa A."/>
            <person name="Muzny D."/>
            <person name="Queller D."/>
            <person name="Richards S."/>
            <person name="Strassman J."/>
            <person name="Sucgang R."/>
            <person name="Worley K."/>
            <person name="Schaap P."/>
        </authorList>
    </citation>
    <scope>NUCLEOTIDE SEQUENCE</scope>
    <source>
        <strain evidence="2">QSvi11</strain>
    </source>
</reference>
<protein>
    <submittedName>
        <fullName evidence="2">Uncharacterized protein</fullName>
    </submittedName>
</protein>
<keyword evidence="3" id="KW-1185">Reference proteome</keyword>
<organism evidence="2 3">
    <name type="scientific">Polysphondylium violaceum</name>
    <dbReference type="NCBI Taxonomy" id="133409"/>
    <lineage>
        <taxon>Eukaryota</taxon>
        <taxon>Amoebozoa</taxon>
        <taxon>Evosea</taxon>
        <taxon>Eumycetozoa</taxon>
        <taxon>Dictyostelia</taxon>
        <taxon>Dictyosteliales</taxon>
        <taxon>Dictyosteliaceae</taxon>
        <taxon>Polysphondylium</taxon>
    </lineage>
</organism>